<gene>
    <name evidence="2" type="ORF">EV643_103374</name>
</gene>
<feature type="domain" description="UPF0261" evidence="1">
    <location>
        <begin position="31"/>
        <end position="95"/>
    </location>
</feature>
<dbReference type="PANTHER" id="PTHR31862">
    <property type="entry name" value="UPF0261 DOMAIN PROTEIN (AFU_ORTHOLOGUE AFUA_1G10120)"/>
    <property type="match status" value="1"/>
</dbReference>
<organism evidence="2 3">
    <name type="scientific">Kribbella caucasensis</name>
    <dbReference type="NCBI Taxonomy" id="2512215"/>
    <lineage>
        <taxon>Bacteria</taxon>
        <taxon>Bacillati</taxon>
        <taxon>Actinomycetota</taxon>
        <taxon>Actinomycetes</taxon>
        <taxon>Propionibacteriales</taxon>
        <taxon>Kribbellaceae</taxon>
        <taxon>Kribbella</taxon>
    </lineage>
</organism>
<dbReference type="InterPro" id="IPR056778">
    <property type="entry name" value="UPF0261_C"/>
</dbReference>
<sequence>MSSRSIRPTLNLPHELVLAARWWLRHWIRLSAVFLPLRGVSAIAVQGGPFYDPAADEALFDAVRKNVSPNVEVVELDHAINDPAFATAMVDSLLDYVTTDSPAPH</sequence>
<dbReference type="OrthoDB" id="9776369at2"/>
<dbReference type="Proteomes" id="UP000295388">
    <property type="component" value="Unassembled WGS sequence"/>
</dbReference>
<dbReference type="EMBL" id="SNWQ01000003">
    <property type="protein sequence ID" value="TDO51635.1"/>
    <property type="molecule type" value="Genomic_DNA"/>
</dbReference>
<name>A0A4R6KMJ6_9ACTN</name>
<proteinExistence type="predicted"/>
<comment type="caution">
    <text evidence="2">The sequence shown here is derived from an EMBL/GenBank/DDBJ whole genome shotgun (WGS) entry which is preliminary data.</text>
</comment>
<accession>A0A4R6KMJ6</accession>
<dbReference type="AlphaFoldDB" id="A0A4R6KMJ6"/>
<dbReference type="Gene3D" id="3.40.50.12030">
    <property type="entry name" value="Uncharacterised protein family UPF0261, NC domain"/>
    <property type="match status" value="1"/>
</dbReference>
<keyword evidence="3" id="KW-1185">Reference proteome</keyword>
<dbReference type="PANTHER" id="PTHR31862:SF1">
    <property type="entry name" value="UPF0261 DOMAIN PROTEIN (AFU_ORTHOLOGUE AFUA_1G10120)"/>
    <property type="match status" value="1"/>
</dbReference>
<protein>
    <submittedName>
        <fullName evidence="2">Uncharacterized protein UPF0261</fullName>
    </submittedName>
</protein>
<evidence type="ECO:0000313" key="2">
    <source>
        <dbReference type="EMBL" id="TDO51635.1"/>
    </source>
</evidence>
<evidence type="ECO:0000313" key="3">
    <source>
        <dbReference type="Proteomes" id="UP000295388"/>
    </source>
</evidence>
<dbReference type="RefSeq" id="WP_133799546.1">
    <property type="nucleotide sequence ID" value="NZ_SNWQ01000003.1"/>
</dbReference>
<dbReference type="InterPro" id="IPR051353">
    <property type="entry name" value="Tobamovirus_resist_UPF0261"/>
</dbReference>
<evidence type="ECO:0000259" key="1">
    <source>
        <dbReference type="Pfam" id="PF23189"/>
    </source>
</evidence>
<dbReference type="Pfam" id="PF23189">
    <property type="entry name" value="UPF0261_C"/>
    <property type="match status" value="1"/>
</dbReference>
<reference evidence="2 3" key="1">
    <citation type="submission" date="2019-03" db="EMBL/GenBank/DDBJ databases">
        <title>Genomic Encyclopedia of Type Strains, Phase III (KMG-III): the genomes of soil and plant-associated and newly described type strains.</title>
        <authorList>
            <person name="Whitman W."/>
        </authorList>
    </citation>
    <scope>NUCLEOTIDE SEQUENCE [LARGE SCALE GENOMIC DNA]</scope>
    <source>
        <strain evidence="2 3">VKM Ac-2527</strain>
    </source>
</reference>